<feature type="transmembrane region" description="Helical" evidence="12">
    <location>
        <begin position="299"/>
        <end position="319"/>
    </location>
</feature>
<keyword evidence="15" id="KW-1185">Reference proteome</keyword>
<sequence length="450" mass="46521">MIDSGTTAWMLVCTALVLLMTPGLAFFYGGMTRAKSVLNMMMMSFVAIIVVTVAWVLYGYSLAFDTAGEGGGINQIIGGLDYVGLSGVFNAVYEGLIVEGGNVTAEAAAADNFPLMVFSAFQLTFAIITVALISGAIADRAKFGAWVLFSLVWATVVYFPVAHWVWGGGWLTQLGIEDFAGGTVVHINAGAAALALALVLGKRTGWRKEPMRPHNLTLVLLGTGLLWFGWFGFNAGSELAPDQTAGLAFMNTQVATAVAAGAWLVVEKLRDGHATTLGVASGAVAGLVAITPACGFVDPWAAVVIGLLAGVGCAYAVGLKYKLGFDDSLDVVGVHLVGGVIGAVALGFVAAYPFLPGQNKGILIEGGQISQLGLQVLGPVAVGGYSFVMSWVIGKIIDKTMGFRIPQEAEVTGVDVSTHAETGYDLGTVYASGVSSPNGPTTPAPKKVDA</sequence>
<comment type="similarity">
    <text evidence="2 12">Belongs to the ammonia transporter channel (TC 1.A.11.2) family.</text>
</comment>
<feature type="transmembrane region" description="Helical" evidence="12">
    <location>
        <begin position="273"/>
        <end position="293"/>
    </location>
</feature>
<comment type="subunit">
    <text evidence="3">Homotrimer.</text>
</comment>
<feature type="transmembrane region" description="Helical" evidence="12">
    <location>
        <begin position="6"/>
        <end position="28"/>
    </location>
</feature>
<accession>A0A9X2K6B0</accession>
<name>A0A9X2K6B0_9ACTN</name>
<evidence type="ECO:0000256" key="2">
    <source>
        <dbReference type="ARBA" id="ARBA00005887"/>
    </source>
</evidence>
<evidence type="ECO:0000256" key="8">
    <source>
        <dbReference type="ARBA" id="ARBA00023136"/>
    </source>
</evidence>
<gene>
    <name evidence="14" type="ORF">HD597_008290</name>
</gene>
<dbReference type="Gene3D" id="1.10.3430.10">
    <property type="entry name" value="Ammonium transporter AmtB like domains"/>
    <property type="match status" value="1"/>
</dbReference>
<evidence type="ECO:0000256" key="3">
    <source>
        <dbReference type="ARBA" id="ARBA00011233"/>
    </source>
</evidence>
<evidence type="ECO:0000256" key="9">
    <source>
        <dbReference type="ARBA" id="ARBA00023177"/>
    </source>
</evidence>
<evidence type="ECO:0000256" key="6">
    <source>
        <dbReference type="ARBA" id="ARBA00022692"/>
    </source>
</evidence>
<dbReference type="SUPFAM" id="SSF111352">
    <property type="entry name" value="Ammonium transporter"/>
    <property type="match status" value="1"/>
</dbReference>
<evidence type="ECO:0000256" key="7">
    <source>
        <dbReference type="ARBA" id="ARBA00022989"/>
    </source>
</evidence>
<keyword evidence="4 12" id="KW-0813">Transport</keyword>
<evidence type="ECO:0000256" key="4">
    <source>
        <dbReference type="ARBA" id="ARBA00022448"/>
    </source>
</evidence>
<dbReference type="FunFam" id="1.10.3430.10:FF:000007">
    <property type="entry name" value="Ammonium transporter"/>
    <property type="match status" value="1"/>
</dbReference>
<dbReference type="EMBL" id="JAMZEB010000002">
    <property type="protein sequence ID" value="MCP2361270.1"/>
    <property type="molecule type" value="Genomic_DNA"/>
</dbReference>
<evidence type="ECO:0000259" key="13">
    <source>
        <dbReference type="Pfam" id="PF00909"/>
    </source>
</evidence>
<dbReference type="GO" id="GO:0008519">
    <property type="term" value="F:ammonium channel activity"/>
    <property type="evidence" value="ECO:0007669"/>
    <property type="project" value="InterPro"/>
</dbReference>
<evidence type="ECO:0000256" key="10">
    <source>
        <dbReference type="ARBA" id="ARBA00050025"/>
    </source>
</evidence>
<keyword evidence="7 12" id="KW-1133">Transmembrane helix</keyword>
<keyword evidence="9 12" id="KW-0924">Ammonia transport</keyword>
<dbReference type="AlphaFoldDB" id="A0A9X2K6B0"/>
<dbReference type="InterPro" id="IPR001905">
    <property type="entry name" value="Ammonium_transpt"/>
</dbReference>
<evidence type="ECO:0000256" key="5">
    <source>
        <dbReference type="ARBA" id="ARBA00022475"/>
    </source>
</evidence>
<reference evidence="14" key="1">
    <citation type="submission" date="2022-06" db="EMBL/GenBank/DDBJ databases">
        <title>Sequencing the genomes of 1000 actinobacteria strains.</title>
        <authorList>
            <person name="Klenk H.-P."/>
        </authorList>
    </citation>
    <scope>NUCLEOTIDE SEQUENCE</scope>
    <source>
        <strain evidence="14">DSM 46694</strain>
    </source>
</reference>
<protein>
    <recommendedName>
        <fullName evidence="10 12">Ammonium transporter</fullName>
    </recommendedName>
</protein>
<dbReference type="InterPro" id="IPR029020">
    <property type="entry name" value="Ammonium/urea_transptr"/>
</dbReference>
<dbReference type="Pfam" id="PF00909">
    <property type="entry name" value="Ammonium_transp"/>
    <property type="match status" value="1"/>
</dbReference>
<dbReference type="Proteomes" id="UP001139648">
    <property type="component" value="Unassembled WGS sequence"/>
</dbReference>
<dbReference type="InterPro" id="IPR018047">
    <property type="entry name" value="Ammonium_transpt_CS"/>
</dbReference>
<feature type="transmembrane region" description="Helical" evidence="12">
    <location>
        <begin position="372"/>
        <end position="394"/>
    </location>
</feature>
<dbReference type="PROSITE" id="PS01219">
    <property type="entry name" value="AMMONIUM_TRANSP"/>
    <property type="match status" value="1"/>
</dbReference>
<feature type="transmembrane region" description="Helical" evidence="12">
    <location>
        <begin position="331"/>
        <end position="352"/>
    </location>
</feature>
<dbReference type="RefSeq" id="WP_253750006.1">
    <property type="nucleotide sequence ID" value="NZ_BAABKA010000002.1"/>
</dbReference>
<dbReference type="NCBIfam" id="TIGR00836">
    <property type="entry name" value="amt"/>
    <property type="match status" value="1"/>
</dbReference>
<dbReference type="InterPro" id="IPR024041">
    <property type="entry name" value="NH4_transpt_AmtB-like_dom"/>
</dbReference>
<feature type="transmembrane region" description="Helical" evidence="12">
    <location>
        <begin position="145"/>
        <end position="167"/>
    </location>
</feature>
<feature type="transmembrane region" description="Helical" evidence="12">
    <location>
        <begin position="179"/>
        <end position="201"/>
    </location>
</feature>
<evidence type="ECO:0000256" key="1">
    <source>
        <dbReference type="ARBA" id="ARBA00004651"/>
    </source>
</evidence>
<feature type="transmembrane region" description="Helical" evidence="12">
    <location>
        <begin position="115"/>
        <end position="138"/>
    </location>
</feature>
<dbReference type="PANTHER" id="PTHR43029">
    <property type="entry name" value="AMMONIUM TRANSPORTER MEP2"/>
    <property type="match status" value="1"/>
</dbReference>
<keyword evidence="5" id="KW-1003">Cell membrane</keyword>
<feature type="transmembrane region" description="Helical" evidence="12">
    <location>
        <begin position="213"/>
        <end position="233"/>
    </location>
</feature>
<evidence type="ECO:0000313" key="14">
    <source>
        <dbReference type="EMBL" id="MCP2361270.1"/>
    </source>
</evidence>
<comment type="subcellular location">
    <subcellularLocation>
        <location evidence="1 12">Cell membrane</location>
        <topology evidence="1 12">Multi-pass membrane protein</topology>
    </subcellularLocation>
</comment>
<comment type="caution">
    <text evidence="14">The sequence shown here is derived from an EMBL/GenBank/DDBJ whole genome shotgun (WGS) entry which is preliminary data.</text>
</comment>
<feature type="transmembrane region" description="Helical" evidence="12">
    <location>
        <begin position="40"/>
        <end position="58"/>
    </location>
</feature>
<dbReference type="GO" id="GO:0005886">
    <property type="term" value="C:plasma membrane"/>
    <property type="evidence" value="ECO:0007669"/>
    <property type="project" value="UniProtKB-SubCell"/>
</dbReference>
<dbReference type="PANTHER" id="PTHR43029:SF10">
    <property type="entry name" value="AMMONIUM TRANSPORTER MEP2"/>
    <property type="match status" value="1"/>
</dbReference>
<feature type="domain" description="Ammonium transporter AmtB-like" evidence="13">
    <location>
        <begin position="8"/>
        <end position="424"/>
    </location>
</feature>
<feature type="transmembrane region" description="Helical" evidence="12">
    <location>
        <begin position="245"/>
        <end position="266"/>
    </location>
</feature>
<evidence type="ECO:0000256" key="11">
    <source>
        <dbReference type="ARBA" id="ARBA00054862"/>
    </source>
</evidence>
<evidence type="ECO:0000313" key="15">
    <source>
        <dbReference type="Proteomes" id="UP001139648"/>
    </source>
</evidence>
<keyword evidence="8 12" id="KW-0472">Membrane</keyword>
<keyword evidence="6 12" id="KW-0812">Transmembrane</keyword>
<comment type="function">
    <text evidence="11">Involved in the uptake of ammonium/ammonia (NH(4)(+)/NH(3)).</text>
</comment>
<evidence type="ECO:0000256" key="12">
    <source>
        <dbReference type="RuleBase" id="RU362002"/>
    </source>
</evidence>
<organism evidence="14 15">
    <name type="scientific">Nonomuraea thailandensis</name>
    <dbReference type="NCBI Taxonomy" id="1188745"/>
    <lineage>
        <taxon>Bacteria</taxon>
        <taxon>Bacillati</taxon>
        <taxon>Actinomycetota</taxon>
        <taxon>Actinomycetes</taxon>
        <taxon>Streptosporangiales</taxon>
        <taxon>Streptosporangiaceae</taxon>
        <taxon>Nonomuraea</taxon>
    </lineage>
</organism>
<proteinExistence type="inferred from homology"/>